<name>A0A8E2B1B4_9APHY</name>
<keyword evidence="1" id="KW-0812">Transmembrane</keyword>
<evidence type="ECO:0000256" key="1">
    <source>
        <dbReference type="SAM" id="Phobius"/>
    </source>
</evidence>
<accession>A0A8E2B1B4</accession>
<feature type="transmembrane region" description="Helical" evidence="1">
    <location>
        <begin position="16"/>
        <end position="34"/>
    </location>
</feature>
<evidence type="ECO:0000313" key="3">
    <source>
        <dbReference type="Proteomes" id="UP000250043"/>
    </source>
</evidence>
<proteinExistence type="predicted"/>
<sequence>MSDDECLYLYTMSTSYILKLVWLVLGGVMTNSFFRYRCRRGSCRKTGQEGNVGGEQGRGNALCTGIANTISGTAGPPNMRE</sequence>
<protein>
    <submittedName>
        <fullName evidence="2">Uncharacterized protein</fullName>
    </submittedName>
</protein>
<dbReference type="AlphaFoldDB" id="A0A8E2B1B4"/>
<keyword evidence="3" id="KW-1185">Reference proteome</keyword>
<dbReference type="EMBL" id="KV722405">
    <property type="protein sequence ID" value="OCH90397.1"/>
    <property type="molecule type" value="Genomic_DNA"/>
</dbReference>
<organism evidence="2 3">
    <name type="scientific">Obba rivulosa</name>
    <dbReference type="NCBI Taxonomy" id="1052685"/>
    <lineage>
        <taxon>Eukaryota</taxon>
        <taxon>Fungi</taxon>
        <taxon>Dikarya</taxon>
        <taxon>Basidiomycota</taxon>
        <taxon>Agaricomycotina</taxon>
        <taxon>Agaricomycetes</taxon>
        <taxon>Polyporales</taxon>
        <taxon>Gelatoporiaceae</taxon>
        <taxon>Obba</taxon>
    </lineage>
</organism>
<reference evidence="2 3" key="1">
    <citation type="submission" date="2016-07" db="EMBL/GenBank/DDBJ databases">
        <title>Draft genome of the white-rot fungus Obba rivulosa 3A-2.</title>
        <authorList>
            <consortium name="DOE Joint Genome Institute"/>
            <person name="Miettinen O."/>
            <person name="Riley R."/>
            <person name="Acob R."/>
            <person name="Barry K."/>
            <person name="Cullen D."/>
            <person name="De Vries R."/>
            <person name="Hainaut M."/>
            <person name="Hatakka A."/>
            <person name="Henrissat B."/>
            <person name="Hilden K."/>
            <person name="Kuo R."/>
            <person name="Labutti K."/>
            <person name="Lipzen A."/>
            <person name="Makela M.R."/>
            <person name="Sandor L."/>
            <person name="Spatafora J.W."/>
            <person name="Grigoriev I.V."/>
            <person name="Hibbett D.S."/>
        </authorList>
    </citation>
    <scope>NUCLEOTIDE SEQUENCE [LARGE SCALE GENOMIC DNA]</scope>
    <source>
        <strain evidence="2 3">3A-2</strain>
    </source>
</reference>
<keyword evidence="1" id="KW-0472">Membrane</keyword>
<keyword evidence="1" id="KW-1133">Transmembrane helix</keyword>
<dbReference type="Proteomes" id="UP000250043">
    <property type="component" value="Unassembled WGS sequence"/>
</dbReference>
<evidence type="ECO:0000313" key="2">
    <source>
        <dbReference type="EMBL" id="OCH90397.1"/>
    </source>
</evidence>
<gene>
    <name evidence="2" type="ORF">OBBRIDRAFT_603006</name>
</gene>